<name>A0A0D2CX50_9EURO</name>
<dbReference type="GO" id="GO:0006351">
    <property type="term" value="P:DNA-templated transcription"/>
    <property type="evidence" value="ECO:0007669"/>
    <property type="project" value="InterPro"/>
</dbReference>
<dbReference type="EMBL" id="KN847320">
    <property type="protein sequence ID" value="KIW54752.1"/>
    <property type="molecule type" value="Genomic_DNA"/>
</dbReference>
<dbReference type="InterPro" id="IPR036188">
    <property type="entry name" value="FAD/NAD-bd_sf"/>
</dbReference>
<evidence type="ECO:0000256" key="1">
    <source>
        <dbReference type="ARBA" id="ARBA00022630"/>
    </source>
</evidence>
<dbReference type="InterPro" id="IPR002938">
    <property type="entry name" value="FAD-bd"/>
</dbReference>
<dbReference type="STRING" id="348802.A0A0D2CX50"/>
<accession>A0A0D2CX50</accession>
<dbReference type="SMART" id="SM00906">
    <property type="entry name" value="Fungal_trans"/>
    <property type="match status" value="1"/>
</dbReference>
<dbReference type="InterPro" id="IPR007219">
    <property type="entry name" value="XnlR_reg_dom"/>
</dbReference>
<dbReference type="Pfam" id="PF01494">
    <property type="entry name" value="FAD_binding_3"/>
    <property type="match status" value="1"/>
</dbReference>
<dbReference type="SUPFAM" id="SSF51905">
    <property type="entry name" value="FAD/NAD(P)-binding domain"/>
    <property type="match status" value="1"/>
</dbReference>
<evidence type="ECO:0000313" key="6">
    <source>
        <dbReference type="EMBL" id="KIW54752.1"/>
    </source>
</evidence>
<dbReference type="GeneID" id="25328997"/>
<dbReference type="PRINTS" id="PR00420">
    <property type="entry name" value="RNGMNOXGNASE"/>
</dbReference>
<dbReference type="GO" id="GO:0071949">
    <property type="term" value="F:FAD binding"/>
    <property type="evidence" value="ECO:0007669"/>
    <property type="project" value="InterPro"/>
</dbReference>
<dbReference type="Gene3D" id="3.40.30.120">
    <property type="match status" value="1"/>
</dbReference>
<evidence type="ECO:0000259" key="5">
    <source>
        <dbReference type="SMART" id="SM00906"/>
    </source>
</evidence>
<reference evidence="6 7" key="1">
    <citation type="submission" date="2015-01" db="EMBL/GenBank/DDBJ databases">
        <title>The Genome Sequence of Exophiala xenobiotica CBS118157.</title>
        <authorList>
            <consortium name="The Broad Institute Genomics Platform"/>
            <person name="Cuomo C."/>
            <person name="de Hoog S."/>
            <person name="Gorbushina A."/>
            <person name="Stielow B."/>
            <person name="Teixiera M."/>
            <person name="Abouelleil A."/>
            <person name="Chapman S.B."/>
            <person name="Priest M."/>
            <person name="Young S.K."/>
            <person name="Wortman J."/>
            <person name="Nusbaum C."/>
            <person name="Birren B."/>
        </authorList>
    </citation>
    <scope>NUCLEOTIDE SEQUENCE [LARGE SCALE GENOMIC DNA]</scope>
    <source>
        <strain evidence="6 7">CBS 118157</strain>
    </source>
</reference>
<keyword evidence="1" id="KW-0285">Flavoprotein</keyword>
<evidence type="ECO:0000256" key="3">
    <source>
        <dbReference type="ARBA" id="ARBA00023002"/>
    </source>
</evidence>
<keyword evidence="3" id="KW-0560">Oxidoreductase</keyword>
<dbReference type="Proteomes" id="UP000054342">
    <property type="component" value="Unassembled WGS sequence"/>
</dbReference>
<keyword evidence="4" id="KW-0539">Nucleus</keyword>
<evidence type="ECO:0000313" key="7">
    <source>
        <dbReference type="Proteomes" id="UP000054342"/>
    </source>
</evidence>
<dbReference type="CDD" id="cd12148">
    <property type="entry name" value="fungal_TF_MHR"/>
    <property type="match status" value="1"/>
</dbReference>
<dbReference type="PANTHER" id="PTHR43004">
    <property type="entry name" value="TRK SYSTEM POTASSIUM UPTAKE PROTEIN"/>
    <property type="match status" value="1"/>
</dbReference>
<dbReference type="GO" id="GO:0008270">
    <property type="term" value="F:zinc ion binding"/>
    <property type="evidence" value="ECO:0007669"/>
    <property type="project" value="InterPro"/>
</dbReference>
<feature type="domain" description="Xylanolytic transcriptional activator regulatory" evidence="5">
    <location>
        <begin position="771"/>
        <end position="848"/>
    </location>
</feature>
<sequence length="1150" mass="128818">MSGREYGRIHSWGFGPKRGGDFELHSPCSHLELPQTIVEPILLRYATQHGFPCRFGSRLVRFDDSAVDHVMVEVEDRIYGTIQKIKCKYLFGADGAKSRIVQQLGLPLNVQPSQGIALNVLLRADLSDIMKTRVGNLHYVIQPDVEMPDFAGWSIMRMVKPWYEWLVIMMYKPDCPADFTPTQEQVQEQVKRVIGGPTIPAEILRIDKWIINEIVAESYSKGRVYCLGDAVHRHPPMNGLGANTCIQDAANLAWKVAMVEKGIAGASLLDTYSVERQPVGAGVVQRANASLREHIPIFDTLGFLDPSLEGRKAQLAILDEESDRGRVRRRRLMDVIDETSHEFQAQGSDMGQQYESSAVFLDGAGQPPKLPSDPVLFYEPRTFPGRRLPHAWLNTSVPSRQVSTLDLSGKGRFTIFTGHGGEPWLKAAAQTRESLGVEVTAHAVGFGLEYEAVYNDWYRLREVEEDGCVLVRPDNFVAWRSQGMLSGRQSEDEDNGSQMDTASLLRLQNEKLDLLIRRTAVMDLAYKLPVHEDLRREIFTSLPRQPLPLFQGSTSAFFCINYIDVGAGKLGQPFFEGSFIPLAATPSPMPASLSIVQGQIIEGEASDISGNYLIDNDAPIEGSPGAKFPFPSVALPSHCPLAELDGHFVIRMVQVYGRLGGAMYPIVDIAELTQKARCFFDAKADLQSSRGRHDSVFMEIARDDLAILKFVVAIALLAQGDMHAEMASRLFQTLRPTIEAMVWNVAVDLKDLVLMTLAALYHLHWGKWRLAWRLVGDLTRMVLELGLNREIVLSRAFPDPKTRVRAINTIWTIYVLEQHLSHALGFSNAMHGLSLELNFPLPVEAPFLTLMIEYARIGKQACDTLLSDKDFNQQQVSNWQEDYAFFQYRLERWTVLMSNTFETSDMDQDIRPDFRIVRTILDLRANHLRILVARAFLCTGLRNAAPSDIWTTSVNIAVDSVQVFAQMDTSTQEYRFHQVQFNHFLIVALDMLLFITTHRSSICGSPSANGEQLPVPEDVVPKAQQSSVVALNILRNLAETSNHSKHLWERVRGVASRLNLSSYLFPTAADHEIYPPAMHSGSGHSGVEETAGDAGLAKHHTNVDHHEPQNFPFTFPTGDMGTWEFHGLLSSPVFDHLQDLGSLADNTWIR</sequence>
<proteinExistence type="predicted"/>
<dbReference type="Gene3D" id="3.50.50.60">
    <property type="entry name" value="FAD/NAD(P)-binding domain"/>
    <property type="match status" value="1"/>
</dbReference>
<gene>
    <name evidence="6" type="ORF">PV05_07089</name>
</gene>
<dbReference type="GO" id="GO:0016709">
    <property type="term" value="F:oxidoreductase activity, acting on paired donors, with incorporation or reduction of molecular oxygen, NAD(P)H as one donor, and incorporation of one atom of oxygen"/>
    <property type="evidence" value="ECO:0007669"/>
    <property type="project" value="UniProtKB-ARBA"/>
</dbReference>
<dbReference type="PANTHER" id="PTHR43004:SF8">
    <property type="entry name" value="FAD-BINDING DOMAIN-CONTAINING PROTEIN-RELATED"/>
    <property type="match status" value="1"/>
</dbReference>
<protein>
    <recommendedName>
        <fullName evidence="5">Xylanolytic transcriptional activator regulatory domain-containing protein</fullName>
    </recommendedName>
</protein>
<evidence type="ECO:0000256" key="2">
    <source>
        <dbReference type="ARBA" id="ARBA00022827"/>
    </source>
</evidence>
<dbReference type="GO" id="GO:0003677">
    <property type="term" value="F:DNA binding"/>
    <property type="evidence" value="ECO:0007669"/>
    <property type="project" value="InterPro"/>
</dbReference>
<dbReference type="OrthoDB" id="39175at2759"/>
<organism evidence="6 7">
    <name type="scientific">Exophiala xenobiotica</name>
    <dbReference type="NCBI Taxonomy" id="348802"/>
    <lineage>
        <taxon>Eukaryota</taxon>
        <taxon>Fungi</taxon>
        <taxon>Dikarya</taxon>
        <taxon>Ascomycota</taxon>
        <taxon>Pezizomycotina</taxon>
        <taxon>Eurotiomycetes</taxon>
        <taxon>Chaetothyriomycetidae</taxon>
        <taxon>Chaetothyriales</taxon>
        <taxon>Herpotrichiellaceae</taxon>
        <taxon>Exophiala</taxon>
    </lineage>
</organism>
<dbReference type="InterPro" id="IPR050641">
    <property type="entry name" value="RIFMO-like"/>
</dbReference>
<dbReference type="RefSeq" id="XP_013315336.1">
    <property type="nucleotide sequence ID" value="XM_013459882.1"/>
</dbReference>
<keyword evidence="7" id="KW-1185">Reference proteome</keyword>
<evidence type="ECO:0000256" key="4">
    <source>
        <dbReference type="ARBA" id="ARBA00023242"/>
    </source>
</evidence>
<dbReference type="HOGENOM" id="CLU_262553_0_0_1"/>
<dbReference type="AlphaFoldDB" id="A0A0D2CX50"/>
<keyword evidence="2" id="KW-0274">FAD</keyword>
<dbReference type="Gene3D" id="3.30.9.10">
    <property type="entry name" value="D-Amino Acid Oxidase, subunit A, domain 2"/>
    <property type="match status" value="1"/>
</dbReference>
<dbReference type="Pfam" id="PF21274">
    <property type="entry name" value="Rng_hyd_C"/>
    <property type="match status" value="1"/>
</dbReference>